<organism evidence="8">
    <name type="scientific">Neodiprion lecontei</name>
    <name type="common">Redheaded pine sawfly</name>
    <dbReference type="NCBI Taxonomy" id="441921"/>
    <lineage>
        <taxon>Eukaryota</taxon>
        <taxon>Metazoa</taxon>
        <taxon>Ecdysozoa</taxon>
        <taxon>Arthropoda</taxon>
        <taxon>Hexapoda</taxon>
        <taxon>Insecta</taxon>
        <taxon>Pterygota</taxon>
        <taxon>Neoptera</taxon>
        <taxon>Endopterygota</taxon>
        <taxon>Hymenoptera</taxon>
        <taxon>Tenthredinoidea</taxon>
        <taxon>Diprionidae</taxon>
        <taxon>Diprioninae</taxon>
        <taxon>Neodiprion</taxon>
    </lineage>
</organism>
<dbReference type="AlphaFoldDB" id="A0A6J0BY17"/>
<dbReference type="PANTHER" id="PTHR46545">
    <property type="entry name" value="LEUCINE-RICH REPEAT-CONTAINING PROTEIN 51"/>
    <property type="match status" value="1"/>
</dbReference>
<keyword evidence="7" id="KW-1185">Reference proteome</keyword>
<reference evidence="8" key="1">
    <citation type="submission" date="2025-08" db="UniProtKB">
        <authorList>
            <consortium name="RefSeq"/>
        </authorList>
    </citation>
    <scope>IDENTIFICATION</scope>
    <source>
        <tissue evidence="8">Thorax and Abdomen</tissue>
    </source>
</reference>
<evidence type="ECO:0000313" key="8">
    <source>
        <dbReference type="RefSeq" id="XP_015519846.1"/>
    </source>
</evidence>
<dbReference type="GeneID" id="107224348"/>
<feature type="region of interest" description="Disordered" evidence="6">
    <location>
        <begin position="1"/>
        <end position="26"/>
    </location>
</feature>
<evidence type="ECO:0000256" key="4">
    <source>
        <dbReference type="ARBA" id="ARBA00022614"/>
    </source>
</evidence>
<gene>
    <name evidence="8" type="primary">LOC107224348</name>
</gene>
<dbReference type="Pfam" id="PF14580">
    <property type="entry name" value="LRR_9"/>
    <property type="match status" value="1"/>
</dbReference>
<dbReference type="OrthoDB" id="676979at2759"/>
<evidence type="ECO:0000313" key="7">
    <source>
        <dbReference type="Proteomes" id="UP000829291"/>
    </source>
</evidence>
<dbReference type="Proteomes" id="UP000829291">
    <property type="component" value="Chromosome 4"/>
</dbReference>
<comment type="subcellular location">
    <subcellularLocation>
        <location evidence="1">Cytoplasm</location>
    </subcellularLocation>
</comment>
<accession>A0A6J0BY17</accession>
<keyword evidence="5" id="KW-0677">Repeat</keyword>
<dbReference type="Gene3D" id="3.80.10.10">
    <property type="entry name" value="Ribonuclease Inhibitor"/>
    <property type="match status" value="1"/>
</dbReference>
<proteinExistence type="predicted"/>
<keyword evidence="4" id="KW-0433">Leucine-rich repeat</keyword>
<evidence type="ECO:0000256" key="6">
    <source>
        <dbReference type="SAM" id="MobiDB-lite"/>
    </source>
</evidence>
<name>A0A6J0BY17_NEOLC</name>
<evidence type="ECO:0000256" key="2">
    <source>
        <dbReference type="ARBA" id="ARBA00014223"/>
    </source>
</evidence>
<dbReference type="RefSeq" id="XP_015519846.1">
    <property type="nucleotide sequence ID" value="XM_015664360.2"/>
</dbReference>
<dbReference type="InterPro" id="IPR001611">
    <property type="entry name" value="Leu-rich_rpt"/>
</dbReference>
<sequence>MANANGLRNGLSAYRRDDHEEMQAGPPMDLSFKKATSMNDFDFQRARSIRVGKVPLHTSSQRFLTSSLWLSNNLLSSMSGLENLVNRILVEPSSLAWLDLSFNNISEIDDEITKFPNLKIIYMHGNAISNLNTIPKLRKLCKLRNLTLHGNPIESVPSYRSFILTVLPQLVNLDFAPVVAAERKKAPPAGFSKMMNA</sequence>
<evidence type="ECO:0000256" key="5">
    <source>
        <dbReference type="ARBA" id="ARBA00022737"/>
    </source>
</evidence>
<protein>
    <recommendedName>
        <fullName evidence="2">Leucine-rich repeat-containing protein 51</fullName>
    </recommendedName>
</protein>
<keyword evidence="3" id="KW-0963">Cytoplasm</keyword>
<dbReference type="KEGG" id="nlo:107224348"/>
<dbReference type="PROSITE" id="PS51450">
    <property type="entry name" value="LRR"/>
    <property type="match status" value="3"/>
</dbReference>
<dbReference type="PANTHER" id="PTHR46545:SF1">
    <property type="entry name" value="LEUCINE-RICH REPEAT-CONTAINING PROTEIN 51"/>
    <property type="match status" value="1"/>
</dbReference>
<dbReference type="InParanoid" id="A0A6J0BY17"/>
<evidence type="ECO:0000256" key="3">
    <source>
        <dbReference type="ARBA" id="ARBA00022490"/>
    </source>
</evidence>
<dbReference type="GO" id="GO:0005737">
    <property type="term" value="C:cytoplasm"/>
    <property type="evidence" value="ECO:0007669"/>
    <property type="project" value="UniProtKB-SubCell"/>
</dbReference>
<dbReference type="SUPFAM" id="SSF52075">
    <property type="entry name" value="Outer arm dynein light chain 1"/>
    <property type="match status" value="1"/>
</dbReference>
<dbReference type="InterPro" id="IPR032675">
    <property type="entry name" value="LRR_dom_sf"/>
</dbReference>
<evidence type="ECO:0000256" key="1">
    <source>
        <dbReference type="ARBA" id="ARBA00004496"/>
    </source>
</evidence>